<dbReference type="InterPro" id="IPR013783">
    <property type="entry name" value="Ig-like_fold"/>
</dbReference>
<evidence type="ECO:0000256" key="1">
    <source>
        <dbReference type="SAM" id="MobiDB-lite"/>
    </source>
</evidence>
<dbReference type="PROSITE" id="PS51318">
    <property type="entry name" value="TAT"/>
    <property type="match status" value="1"/>
</dbReference>
<accession>A0A6I3L4W1</accession>
<dbReference type="Proteomes" id="UP000432464">
    <property type="component" value="Unassembled WGS sequence"/>
</dbReference>
<dbReference type="AlphaFoldDB" id="A0A6I3L4W1"/>
<dbReference type="GO" id="GO:0005975">
    <property type="term" value="P:carbohydrate metabolic process"/>
    <property type="evidence" value="ECO:0007669"/>
    <property type="project" value="UniProtKB-ARBA"/>
</dbReference>
<keyword evidence="4" id="KW-1185">Reference proteome</keyword>
<dbReference type="EMBL" id="WMBB01000015">
    <property type="protein sequence ID" value="MTE16561.1"/>
    <property type="molecule type" value="Genomic_DNA"/>
</dbReference>
<evidence type="ECO:0000256" key="2">
    <source>
        <dbReference type="SAM" id="SignalP"/>
    </source>
</evidence>
<feature type="compositionally biased region" description="Gly residues" evidence="1">
    <location>
        <begin position="133"/>
        <end position="145"/>
    </location>
</feature>
<keyword evidence="2" id="KW-0732">Signal</keyword>
<gene>
    <name evidence="3" type="ORF">GLP40_27845</name>
</gene>
<evidence type="ECO:0000313" key="4">
    <source>
        <dbReference type="Proteomes" id="UP000432464"/>
    </source>
</evidence>
<feature type="region of interest" description="Disordered" evidence="1">
    <location>
        <begin position="126"/>
        <end position="153"/>
    </location>
</feature>
<organism evidence="3 4">
    <name type="scientific">Nocardia aurantiaca</name>
    <dbReference type="NCBI Taxonomy" id="2675850"/>
    <lineage>
        <taxon>Bacteria</taxon>
        <taxon>Bacillati</taxon>
        <taxon>Actinomycetota</taxon>
        <taxon>Actinomycetes</taxon>
        <taxon>Mycobacteriales</taxon>
        <taxon>Nocardiaceae</taxon>
        <taxon>Nocardia</taxon>
    </lineage>
</organism>
<name>A0A6I3L4W1_9NOCA</name>
<dbReference type="Gene3D" id="2.60.40.10">
    <property type="entry name" value="Immunoglobulins"/>
    <property type="match status" value="1"/>
</dbReference>
<feature type="chain" id="PRO_5038385694" evidence="2">
    <location>
        <begin position="37"/>
        <end position="153"/>
    </location>
</feature>
<comment type="caution">
    <text evidence="3">The sequence shown here is derived from an EMBL/GenBank/DDBJ whole genome shotgun (WGS) entry which is preliminary data.</text>
</comment>
<protein>
    <submittedName>
        <fullName evidence="3">Uncharacterized protein</fullName>
    </submittedName>
</protein>
<feature type="signal peptide" evidence="2">
    <location>
        <begin position="1"/>
        <end position="36"/>
    </location>
</feature>
<dbReference type="InterPro" id="IPR006311">
    <property type="entry name" value="TAT_signal"/>
</dbReference>
<evidence type="ECO:0000313" key="3">
    <source>
        <dbReference type="EMBL" id="MTE16561.1"/>
    </source>
</evidence>
<proteinExistence type="predicted"/>
<reference evidence="3 4" key="1">
    <citation type="submission" date="2019-11" db="EMBL/GenBank/DDBJ databases">
        <title>Nocardia sp. nov. CT2-14 isolated from soil.</title>
        <authorList>
            <person name="Kanchanasin P."/>
            <person name="Tanasupawat S."/>
            <person name="Yuki M."/>
            <person name="Kudo T."/>
        </authorList>
    </citation>
    <scope>NUCLEOTIDE SEQUENCE [LARGE SCALE GENOMIC DNA]</scope>
    <source>
        <strain evidence="3 4">CT2-14</strain>
    </source>
</reference>
<dbReference type="RefSeq" id="WP_154790974.1">
    <property type="nucleotide sequence ID" value="NZ_WMBB01000015.1"/>
</dbReference>
<sequence>MRNTPLRSSARRTGVGITGLAALGAAAVLAAPAALATVDSVSVSSNDLHVGKAYTVNASLSGAAAGLLVHFSDNGNEIGAPKVPWPPGSASISWTPDTSGQHIITVEQGGYTKSIVVQVADAPLGSGSSSTGSGFGPAGPLGSGSSGTTPNTN</sequence>